<protein>
    <submittedName>
        <fullName evidence="1">Uncharacterized protein</fullName>
    </submittedName>
</protein>
<proteinExistence type="predicted"/>
<name>A0A9Q9IHS6_9ACTN</name>
<gene>
    <name evidence="1" type="ORF">Daura_48205</name>
</gene>
<sequence>MRETTLGRWMTRLAVTVGAGVVVLGLSTAAANASEVSSEAAPVTLVGIAQAVQAGTSALHLNATEGFDWN</sequence>
<dbReference type="Proteomes" id="UP001058003">
    <property type="component" value="Chromosome"/>
</dbReference>
<organism evidence="1 2">
    <name type="scientific">Dactylosporangium aurantiacum</name>
    <dbReference type="NCBI Taxonomy" id="35754"/>
    <lineage>
        <taxon>Bacteria</taxon>
        <taxon>Bacillati</taxon>
        <taxon>Actinomycetota</taxon>
        <taxon>Actinomycetes</taxon>
        <taxon>Micromonosporales</taxon>
        <taxon>Micromonosporaceae</taxon>
        <taxon>Dactylosporangium</taxon>
    </lineage>
</organism>
<dbReference type="KEGG" id="daur:Daura_48205"/>
<accession>A0A9Q9IHS6</accession>
<evidence type="ECO:0000313" key="2">
    <source>
        <dbReference type="Proteomes" id="UP001058003"/>
    </source>
</evidence>
<keyword evidence="2" id="KW-1185">Reference proteome</keyword>
<dbReference type="EMBL" id="CP073767">
    <property type="protein sequence ID" value="UWZ54172.1"/>
    <property type="molecule type" value="Genomic_DNA"/>
</dbReference>
<evidence type="ECO:0000313" key="1">
    <source>
        <dbReference type="EMBL" id="UWZ54172.1"/>
    </source>
</evidence>
<dbReference type="AlphaFoldDB" id="A0A9Q9IHS6"/>
<dbReference type="RefSeq" id="WP_156089316.1">
    <property type="nucleotide sequence ID" value="NZ_CP073767.1"/>
</dbReference>
<reference evidence="1" key="1">
    <citation type="submission" date="2021-04" db="EMBL/GenBank/DDBJ databases">
        <title>Dactylosporangium aurantiacum NRRL B-8018 full assembly.</title>
        <authorList>
            <person name="Hartkoorn R.C."/>
            <person name="Beaudoing E."/>
            <person name="Hot D."/>
        </authorList>
    </citation>
    <scope>NUCLEOTIDE SEQUENCE</scope>
    <source>
        <strain evidence="1">NRRL B-8018</strain>
    </source>
</reference>